<dbReference type="GO" id="GO:0020037">
    <property type="term" value="F:heme binding"/>
    <property type="evidence" value="ECO:0007669"/>
    <property type="project" value="TreeGrafter"/>
</dbReference>
<dbReference type="AlphaFoldDB" id="A0A2U1P5G6"/>
<dbReference type="EMBL" id="PKPP01001643">
    <property type="protein sequence ID" value="PWA81011.1"/>
    <property type="molecule type" value="Genomic_DNA"/>
</dbReference>
<protein>
    <submittedName>
        <fullName evidence="3">Nitrate reductase</fullName>
    </submittedName>
</protein>
<sequence length="313" mass="36143">MVPTNEEVAYMQNGRYFGPDQVFPVRMIVPRFTGGRMVKWLKRIIVTSLESGYKKIVNYKSESSDDEEDEVDYRDFIKKANTEMESSIFGSQDVGMADNWIKRNPSMIRLMGKHPFNSEPPMNKLMQHGFITPAPIHYVRNHGAVPNATWEDWTVEICSLAKRPASFTMTQLVKDFLSRELPVTLFCSANPRDIVLAYMQNGEILAPDHGFPMRMILPGFTASRMVKWLKRIIVTTLESENFYHFKDNPVFPSNVDEELANSKGWWYKPESVIYQLNTDSVITTPCHEVILPINAWTIEEPYTIRGFAYSDNY</sequence>
<dbReference type="PANTHER" id="PTHR19372:SF7">
    <property type="entry name" value="SULFITE OXIDASE, MITOCHONDRIAL"/>
    <property type="match status" value="1"/>
</dbReference>
<dbReference type="InterPro" id="IPR000572">
    <property type="entry name" value="OxRdtase_Mopterin-bd_dom"/>
</dbReference>
<feature type="domain" description="Moybdenum cofactor oxidoreductase dimerisation" evidence="2">
    <location>
        <begin position="271"/>
        <end position="310"/>
    </location>
</feature>
<reference evidence="3 4" key="1">
    <citation type="journal article" date="2018" name="Mol. Plant">
        <title>The genome of Artemisia annua provides insight into the evolution of Asteraceae family and artemisinin biosynthesis.</title>
        <authorList>
            <person name="Shen Q."/>
            <person name="Zhang L."/>
            <person name="Liao Z."/>
            <person name="Wang S."/>
            <person name="Yan T."/>
            <person name="Shi P."/>
            <person name="Liu M."/>
            <person name="Fu X."/>
            <person name="Pan Q."/>
            <person name="Wang Y."/>
            <person name="Lv Z."/>
            <person name="Lu X."/>
            <person name="Zhang F."/>
            <person name="Jiang W."/>
            <person name="Ma Y."/>
            <person name="Chen M."/>
            <person name="Hao X."/>
            <person name="Li L."/>
            <person name="Tang Y."/>
            <person name="Lv G."/>
            <person name="Zhou Y."/>
            <person name="Sun X."/>
            <person name="Brodelius P.E."/>
            <person name="Rose J.K.C."/>
            <person name="Tang K."/>
        </authorList>
    </citation>
    <scope>NUCLEOTIDE SEQUENCE [LARGE SCALE GENOMIC DNA]</scope>
    <source>
        <strain evidence="4">cv. Huhao1</strain>
        <tissue evidence="3">Leaf</tissue>
    </source>
</reference>
<organism evidence="3 4">
    <name type="scientific">Artemisia annua</name>
    <name type="common">Sweet wormwood</name>
    <dbReference type="NCBI Taxonomy" id="35608"/>
    <lineage>
        <taxon>Eukaryota</taxon>
        <taxon>Viridiplantae</taxon>
        <taxon>Streptophyta</taxon>
        <taxon>Embryophyta</taxon>
        <taxon>Tracheophyta</taxon>
        <taxon>Spermatophyta</taxon>
        <taxon>Magnoliopsida</taxon>
        <taxon>eudicotyledons</taxon>
        <taxon>Gunneridae</taxon>
        <taxon>Pentapetalae</taxon>
        <taxon>asterids</taxon>
        <taxon>campanulids</taxon>
        <taxon>Asterales</taxon>
        <taxon>Asteraceae</taxon>
        <taxon>Asteroideae</taxon>
        <taxon>Anthemideae</taxon>
        <taxon>Artemisiinae</taxon>
        <taxon>Artemisia</taxon>
    </lineage>
</organism>
<dbReference type="InterPro" id="IPR036374">
    <property type="entry name" value="OxRdtase_Mopterin-bd_sf"/>
</dbReference>
<dbReference type="GO" id="GO:0030151">
    <property type="term" value="F:molybdenum ion binding"/>
    <property type="evidence" value="ECO:0007669"/>
    <property type="project" value="InterPro"/>
</dbReference>
<dbReference type="Gene3D" id="3.90.420.10">
    <property type="entry name" value="Oxidoreductase, molybdopterin-binding domain"/>
    <property type="match status" value="3"/>
</dbReference>
<dbReference type="PANTHER" id="PTHR19372">
    <property type="entry name" value="SULFITE REDUCTASE"/>
    <property type="match status" value="1"/>
</dbReference>
<dbReference type="OrthoDB" id="432685at2759"/>
<name>A0A2U1P5G6_ARTAN</name>
<comment type="caution">
    <text evidence="3">The sequence shown here is derived from an EMBL/GenBank/DDBJ whole genome shotgun (WGS) entry which is preliminary data.</text>
</comment>
<dbReference type="SUPFAM" id="SSF56524">
    <property type="entry name" value="Oxidoreductase molybdopterin-binding domain"/>
    <property type="match status" value="2"/>
</dbReference>
<feature type="domain" description="Oxidoreductase molybdopterin-binding" evidence="1">
    <location>
        <begin position="8"/>
        <end position="50"/>
    </location>
</feature>
<feature type="domain" description="Oxidoreductase molybdopterin-binding" evidence="1">
    <location>
        <begin position="142"/>
        <end position="192"/>
    </location>
</feature>
<evidence type="ECO:0000313" key="4">
    <source>
        <dbReference type="Proteomes" id="UP000245207"/>
    </source>
</evidence>
<dbReference type="Pfam" id="PF03404">
    <property type="entry name" value="Mo-co_dimer"/>
    <property type="match status" value="1"/>
</dbReference>
<evidence type="ECO:0000259" key="2">
    <source>
        <dbReference type="Pfam" id="PF03404"/>
    </source>
</evidence>
<evidence type="ECO:0000259" key="1">
    <source>
        <dbReference type="Pfam" id="PF00174"/>
    </source>
</evidence>
<dbReference type="PRINTS" id="PR00407">
    <property type="entry name" value="EUMOPTERIN"/>
</dbReference>
<dbReference type="STRING" id="35608.A0A2U1P5G6"/>
<dbReference type="InterPro" id="IPR005066">
    <property type="entry name" value="MoCF_OxRdtse_dimer"/>
</dbReference>
<dbReference type="InterPro" id="IPR008335">
    <property type="entry name" value="Mopterin_OxRdtase_euk"/>
</dbReference>
<dbReference type="Proteomes" id="UP000245207">
    <property type="component" value="Unassembled WGS sequence"/>
</dbReference>
<evidence type="ECO:0000313" key="3">
    <source>
        <dbReference type="EMBL" id="PWA81011.1"/>
    </source>
</evidence>
<gene>
    <name evidence="3" type="ORF">CTI12_AA190820</name>
</gene>
<dbReference type="Pfam" id="PF00174">
    <property type="entry name" value="Oxidored_molyb"/>
    <property type="match status" value="3"/>
</dbReference>
<accession>A0A2U1P5G6</accession>
<dbReference type="GO" id="GO:0043546">
    <property type="term" value="F:molybdopterin cofactor binding"/>
    <property type="evidence" value="ECO:0007669"/>
    <property type="project" value="TreeGrafter"/>
</dbReference>
<proteinExistence type="predicted"/>
<dbReference type="GO" id="GO:0008482">
    <property type="term" value="F:sulfite oxidase activity"/>
    <property type="evidence" value="ECO:0007669"/>
    <property type="project" value="TreeGrafter"/>
</dbReference>
<dbReference type="GO" id="GO:0006790">
    <property type="term" value="P:sulfur compound metabolic process"/>
    <property type="evidence" value="ECO:0007669"/>
    <property type="project" value="TreeGrafter"/>
</dbReference>
<keyword evidence="4" id="KW-1185">Reference proteome</keyword>
<feature type="domain" description="Oxidoreductase molybdopterin-binding" evidence="1">
    <location>
        <begin position="193"/>
        <end position="243"/>
    </location>
</feature>